<dbReference type="RefSeq" id="WP_307689232.1">
    <property type="nucleotide sequence ID" value="NZ_JAUSRO010000005.1"/>
</dbReference>
<proteinExistence type="predicted"/>
<evidence type="ECO:0000313" key="2">
    <source>
        <dbReference type="EMBL" id="MDP9899407.1"/>
    </source>
</evidence>
<organism evidence="2 3">
    <name type="scientific">Variovorax ginsengisoli</name>
    <dbReference type="NCBI Taxonomy" id="363844"/>
    <lineage>
        <taxon>Bacteria</taxon>
        <taxon>Pseudomonadati</taxon>
        <taxon>Pseudomonadota</taxon>
        <taxon>Betaproteobacteria</taxon>
        <taxon>Burkholderiales</taxon>
        <taxon>Comamonadaceae</taxon>
        <taxon>Variovorax</taxon>
    </lineage>
</organism>
<reference evidence="2 3" key="1">
    <citation type="submission" date="2023-07" db="EMBL/GenBank/DDBJ databases">
        <title>Sorghum-associated microbial communities from plants grown in Nebraska, USA.</title>
        <authorList>
            <person name="Schachtman D."/>
        </authorList>
    </citation>
    <scope>NUCLEOTIDE SEQUENCE [LARGE SCALE GENOMIC DNA]</scope>
    <source>
        <strain evidence="2 3">DS1607</strain>
    </source>
</reference>
<evidence type="ECO:0008006" key="4">
    <source>
        <dbReference type="Google" id="ProtNLM"/>
    </source>
</evidence>
<name>A0ABT9S7S7_9BURK</name>
<protein>
    <recommendedName>
        <fullName evidence="4">Alpha/beta hydrolase</fullName>
    </recommendedName>
</protein>
<sequence length="119" mass="12005">MKTSKIIAAAALSLLAAAGAQAETYDGVLTTQGALSRAEVSTQAVAAARAGDPYAEAANAGVQPVLAASTDRALVQAEAVAAAHAPNQNLDRKAFVNSTVLPAYTNGTLKIRTTRQAAL</sequence>
<evidence type="ECO:0000256" key="1">
    <source>
        <dbReference type="SAM" id="SignalP"/>
    </source>
</evidence>
<gene>
    <name evidence="2" type="ORF">J2W36_001658</name>
</gene>
<comment type="caution">
    <text evidence="2">The sequence shown here is derived from an EMBL/GenBank/DDBJ whole genome shotgun (WGS) entry which is preliminary data.</text>
</comment>
<keyword evidence="1" id="KW-0732">Signal</keyword>
<evidence type="ECO:0000313" key="3">
    <source>
        <dbReference type="Proteomes" id="UP001226867"/>
    </source>
</evidence>
<dbReference type="EMBL" id="JAUSRO010000005">
    <property type="protein sequence ID" value="MDP9899407.1"/>
    <property type="molecule type" value="Genomic_DNA"/>
</dbReference>
<feature type="signal peptide" evidence="1">
    <location>
        <begin position="1"/>
        <end position="22"/>
    </location>
</feature>
<feature type="chain" id="PRO_5045290757" description="Alpha/beta hydrolase" evidence="1">
    <location>
        <begin position="23"/>
        <end position="119"/>
    </location>
</feature>
<dbReference type="Proteomes" id="UP001226867">
    <property type="component" value="Unassembled WGS sequence"/>
</dbReference>
<keyword evidence="3" id="KW-1185">Reference proteome</keyword>
<accession>A0ABT9S7S7</accession>